<feature type="compositionally biased region" description="Basic residues" evidence="1">
    <location>
        <begin position="35"/>
        <end position="44"/>
    </location>
</feature>
<gene>
    <name evidence="2" type="ORF">CLUG_05279</name>
</gene>
<dbReference type="KEGG" id="clu:CLUG_05279"/>
<dbReference type="Proteomes" id="UP000007703">
    <property type="component" value="Unassembled WGS sequence"/>
</dbReference>
<protein>
    <submittedName>
        <fullName evidence="2">Uncharacterized protein</fullName>
    </submittedName>
</protein>
<feature type="compositionally biased region" description="Basic residues" evidence="1">
    <location>
        <begin position="69"/>
        <end position="81"/>
    </location>
</feature>
<accession>C4YAQ1</accession>
<evidence type="ECO:0000313" key="3">
    <source>
        <dbReference type="Proteomes" id="UP000007703"/>
    </source>
</evidence>
<name>C4YAQ1_CLAL4</name>
<dbReference type="VEuPathDB" id="FungiDB:CLUG_05279"/>
<feature type="region of interest" description="Disordered" evidence="1">
    <location>
        <begin position="31"/>
        <end position="90"/>
    </location>
</feature>
<organism evidence="2 3">
    <name type="scientific">Clavispora lusitaniae (strain ATCC 42720)</name>
    <name type="common">Yeast</name>
    <name type="synonym">Candida lusitaniae</name>
    <dbReference type="NCBI Taxonomy" id="306902"/>
    <lineage>
        <taxon>Eukaryota</taxon>
        <taxon>Fungi</taxon>
        <taxon>Dikarya</taxon>
        <taxon>Ascomycota</taxon>
        <taxon>Saccharomycotina</taxon>
        <taxon>Pichiomycetes</taxon>
        <taxon>Metschnikowiaceae</taxon>
        <taxon>Clavispora</taxon>
    </lineage>
</organism>
<proteinExistence type="predicted"/>
<dbReference type="HOGENOM" id="CLU_1731277_0_0_1"/>
<dbReference type="InParanoid" id="C4YAQ1"/>
<dbReference type="AlphaFoldDB" id="C4YAQ1"/>
<evidence type="ECO:0000313" key="2">
    <source>
        <dbReference type="EMBL" id="EEQ41151.1"/>
    </source>
</evidence>
<sequence length="151" mass="17377">MIRPRVFSLKGPCTYTEKRLLCEGIRHFSSEEKMRGHKRRKSKREKKEKEKEETNRKEKKQKGDGSMRGKLKQRRWGKRNLRHCEGRPNKRNEGITIKSAATECRRCQTTAGIGGTGVFLFSVQLYSPFSLTKAATVCLSMIIEEVGRDGT</sequence>
<evidence type="ECO:0000256" key="1">
    <source>
        <dbReference type="SAM" id="MobiDB-lite"/>
    </source>
</evidence>
<dbReference type="EMBL" id="CH408082">
    <property type="protein sequence ID" value="EEQ41151.1"/>
    <property type="molecule type" value="Genomic_DNA"/>
</dbReference>
<feature type="compositionally biased region" description="Basic and acidic residues" evidence="1">
    <location>
        <begin position="45"/>
        <end position="67"/>
    </location>
</feature>
<reference evidence="2 3" key="1">
    <citation type="journal article" date="2009" name="Nature">
        <title>Evolution of pathogenicity and sexual reproduction in eight Candida genomes.</title>
        <authorList>
            <person name="Butler G."/>
            <person name="Rasmussen M.D."/>
            <person name="Lin M.F."/>
            <person name="Santos M.A."/>
            <person name="Sakthikumar S."/>
            <person name="Munro C.A."/>
            <person name="Rheinbay E."/>
            <person name="Grabherr M."/>
            <person name="Forche A."/>
            <person name="Reedy J.L."/>
            <person name="Agrafioti I."/>
            <person name="Arnaud M.B."/>
            <person name="Bates S."/>
            <person name="Brown A.J."/>
            <person name="Brunke S."/>
            <person name="Costanzo M.C."/>
            <person name="Fitzpatrick D.A."/>
            <person name="de Groot P.W."/>
            <person name="Harris D."/>
            <person name="Hoyer L.L."/>
            <person name="Hube B."/>
            <person name="Klis F.M."/>
            <person name="Kodira C."/>
            <person name="Lennard N."/>
            <person name="Logue M.E."/>
            <person name="Martin R."/>
            <person name="Neiman A.M."/>
            <person name="Nikolaou E."/>
            <person name="Quail M.A."/>
            <person name="Quinn J."/>
            <person name="Santos M.C."/>
            <person name="Schmitzberger F.F."/>
            <person name="Sherlock G."/>
            <person name="Shah P."/>
            <person name="Silverstein K.A."/>
            <person name="Skrzypek M.S."/>
            <person name="Soll D."/>
            <person name="Staggs R."/>
            <person name="Stansfield I."/>
            <person name="Stumpf M.P."/>
            <person name="Sudbery P.E."/>
            <person name="Srikantha T."/>
            <person name="Zeng Q."/>
            <person name="Berman J."/>
            <person name="Berriman M."/>
            <person name="Heitman J."/>
            <person name="Gow N.A."/>
            <person name="Lorenz M.C."/>
            <person name="Birren B.W."/>
            <person name="Kellis M."/>
            <person name="Cuomo C.A."/>
        </authorList>
    </citation>
    <scope>NUCLEOTIDE SEQUENCE [LARGE SCALE GENOMIC DNA]</scope>
    <source>
        <strain evidence="2 3">ATCC 42720</strain>
    </source>
</reference>